<dbReference type="Pfam" id="PF08473">
    <property type="entry name" value="VGCC_alpha2"/>
    <property type="match status" value="1"/>
</dbReference>
<gene>
    <name evidence="3" type="ORF">L9F63_017975</name>
</gene>
<dbReference type="GO" id="GO:0005245">
    <property type="term" value="F:voltage-gated calcium channel activity"/>
    <property type="evidence" value="ECO:0007669"/>
    <property type="project" value="TreeGrafter"/>
</dbReference>
<keyword evidence="4" id="KW-1185">Reference proteome</keyword>
<organism evidence="3 4">
    <name type="scientific">Diploptera punctata</name>
    <name type="common">Pacific beetle cockroach</name>
    <dbReference type="NCBI Taxonomy" id="6984"/>
    <lineage>
        <taxon>Eukaryota</taxon>
        <taxon>Metazoa</taxon>
        <taxon>Ecdysozoa</taxon>
        <taxon>Arthropoda</taxon>
        <taxon>Hexapoda</taxon>
        <taxon>Insecta</taxon>
        <taxon>Pterygota</taxon>
        <taxon>Neoptera</taxon>
        <taxon>Polyneoptera</taxon>
        <taxon>Dictyoptera</taxon>
        <taxon>Blattodea</taxon>
        <taxon>Blaberoidea</taxon>
        <taxon>Blaberidae</taxon>
        <taxon>Diplopterinae</taxon>
        <taxon>Diploptera</taxon>
    </lineage>
</organism>
<evidence type="ECO:0000256" key="1">
    <source>
        <dbReference type="SAM" id="Phobius"/>
    </source>
</evidence>
<dbReference type="PANTHER" id="PTHR10166">
    <property type="entry name" value="VOLTAGE-DEPENDENT CALCIUM CHANNEL SUBUNIT ALPHA-2/DELTA-RELATED"/>
    <property type="match status" value="1"/>
</dbReference>
<dbReference type="EMBL" id="JASPKZ010005311">
    <property type="protein sequence ID" value="KAJ9588740.1"/>
    <property type="molecule type" value="Genomic_DNA"/>
</dbReference>
<dbReference type="PANTHER" id="PTHR10166:SF37">
    <property type="entry name" value="STOLID, ISOFORM H"/>
    <property type="match status" value="1"/>
</dbReference>
<protein>
    <recommendedName>
        <fullName evidence="2">Voltage-dependent calcium channel alpha-2/delta subunit conserved region domain-containing protein</fullName>
    </recommendedName>
</protein>
<dbReference type="Proteomes" id="UP001233999">
    <property type="component" value="Unassembled WGS sequence"/>
</dbReference>
<reference evidence="3" key="1">
    <citation type="journal article" date="2023" name="IScience">
        <title>Live-bearing cockroach genome reveals convergent evolutionary mechanisms linked to viviparity in insects and beyond.</title>
        <authorList>
            <person name="Fouks B."/>
            <person name="Harrison M.C."/>
            <person name="Mikhailova A.A."/>
            <person name="Marchal E."/>
            <person name="English S."/>
            <person name="Carruthers M."/>
            <person name="Jennings E.C."/>
            <person name="Chiamaka E.L."/>
            <person name="Frigard R.A."/>
            <person name="Pippel M."/>
            <person name="Attardo G.M."/>
            <person name="Benoit J.B."/>
            <person name="Bornberg-Bauer E."/>
            <person name="Tobe S.S."/>
        </authorList>
    </citation>
    <scope>NUCLEOTIDE SEQUENCE</scope>
    <source>
        <strain evidence="3">Stay&amp;Tobe</strain>
    </source>
</reference>
<dbReference type="AlphaFoldDB" id="A0AAD7ZXG0"/>
<keyword evidence="1" id="KW-1133">Transmembrane helix</keyword>
<comment type="caution">
    <text evidence="3">The sequence shown here is derived from an EMBL/GenBank/DDBJ whole genome shotgun (WGS) entry which is preliminary data.</text>
</comment>
<evidence type="ECO:0000259" key="2">
    <source>
        <dbReference type="Pfam" id="PF08473"/>
    </source>
</evidence>
<reference evidence="3" key="2">
    <citation type="submission" date="2023-05" db="EMBL/GenBank/DDBJ databases">
        <authorList>
            <person name="Fouks B."/>
        </authorList>
    </citation>
    <scope>NUCLEOTIDE SEQUENCE</scope>
    <source>
        <strain evidence="3">Stay&amp;Tobe</strain>
        <tissue evidence="3">Testes</tissue>
    </source>
</reference>
<dbReference type="GO" id="GO:0005891">
    <property type="term" value="C:voltage-gated calcium channel complex"/>
    <property type="evidence" value="ECO:0007669"/>
    <property type="project" value="TreeGrafter"/>
</dbReference>
<sequence length="276" mass="31897">MMLIYDAMETRLWSFRTIDHLRENGVTLAFLATHSGLTRWRGTEDDLEKSEFKKSNTRAIDEVWYQRAVESKDTFIYSVPFADEQDDINNIQVTVSHAVFAEPKKHSVPVAVAGYQFKHWNLHVLFTAFTSESNVSPIKTRCNSDEIACYLLDNNAYIVVAELSSDTGKFFGEVEGNVMKMMLQENIYERVPILDYQAVCFREEEPEPNRATFSKMPGQHVLQVTQWLIGTIVWFLTQTALWLGNLYQAFKFVFYSVNYFVNLSIYSSAELQKINS</sequence>
<dbReference type="InterPro" id="IPR013680">
    <property type="entry name" value="VDCC_a2/dsu"/>
</dbReference>
<feature type="non-terminal residue" evidence="3">
    <location>
        <position position="276"/>
    </location>
</feature>
<feature type="transmembrane region" description="Helical" evidence="1">
    <location>
        <begin position="224"/>
        <end position="243"/>
    </location>
</feature>
<feature type="domain" description="Voltage-dependent calcium channel alpha-2/delta subunit conserved region" evidence="2">
    <location>
        <begin position="22"/>
        <end position="240"/>
    </location>
</feature>
<dbReference type="InterPro" id="IPR051173">
    <property type="entry name" value="Ca_channel_alpha-2/delta"/>
</dbReference>
<proteinExistence type="predicted"/>
<keyword evidence="1" id="KW-0812">Transmembrane</keyword>
<keyword evidence="1" id="KW-0472">Membrane</keyword>
<evidence type="ECO:0000313" key="4">
    <source>
        <dbReference type="Proteomes" id="UP001233999"/>
    </source>
</evidence>
<name>A0AAD7ZXG0_DIPPU</name>
<evidence type="ECO:0000313" key="3">
    <source>
        <dbReference type="EMBL" id="KAJ9588740.1"/>
    </source>
</evidence>
<accession>A0AAD7ZXG0</accession>